<dbReference type="PANTHER" id="PTHR30100:SF1">
    <property type="entry name" value="PHOSPHATE ACYLTRANSFERASE"/>
    <property type="match status" value="1"/>
</dbReference>
<dbReference type="GO" id="GO:0008654">
    <property type="term" value="P:phospholipid biosynthetic process"/>
    <property type="evidence" value="ECO:0007669"/>
    <property type="project" value="UniProtKB-KW"/>
</dbReference>
<dbReference type="InterPro" id="IPR012281">
    <property type="entry name" value="Phospholipid_synth_PlsX-like"/>
</dbReference>
<evidence type="ECO:0000256" key="1">
    <source>
        <dbReference type="ARBA" id="ARBA00001232"/>
    </source>
</evidence>
<comment type="catalytic activity">
    <reaction evidence="1 10">
        <text>a fatty acyl-[ACP] + phosphate = an acyl phosphate + holo-[ACP]</text>
        <dbReference type="Rhea" id="RHEA:42292"/>
        <dbReference type="Rhea" id="RHEA-COMP:9685"/>
        <dbReference type="Rhea" id="RHEA-COMP:14125"/>
        <dbReference type="ChEBI" id="CHEBI:43474"/>
        <dbReference type="ChEBI" id="CHEBI:59918"/>
        <dbReference type="ChEBI" id="CHEBI:64479"/>
        <dbReference type="ChEBI" id="CHEBI:138651"/>
        <dbReference type="EC" id="2.3.1.274"/>
    </reaction>
</comment>
<keyword evidence="5 10" id="KW-0443">Lipid metabolism</keyword>
<evidence type="ECO:0000256" key="9">
    <source>
        <dbReference type="ARBA" id="ARBA00046608"/>
    </source>
</evidence>
<evidence type="ECO:0000313" key="12">
    <source>
        <dbReference type="Proteomes" id="UP000469325"/>
    </source>
</evidence>
<keyword evidence="3 10" id="KW-0444">Lipid biosynthesis</keyword>
<gene>
    <name evidence="10 11" type="primary">plsX</name>
    <name evidence="11" type="ORF">FYJ68_03375</name>
</gene>
<evidence type="ECO:0000256" key="3">
    <source>
        <dbReference type="ARBA" id="ARBA00022516"/>
    </source>
</evidence>
<dbReference type="HAMAP" id="MF_00019">
    <property type="entry name" value="PlsX"/>
    <property type="match status" value="1"/>
</dbReference>
<evidence type="ECO:0000256" key="6">
    <source>
        <dbReference type="ARBA" id="ARBA00023209"/>
    </source>
</evidence>
<dbReference type="UniPathway" id="UPA00085"/>
<comment type="function">
    <text evidence="10">Catalyzes the reversible formation of acyl-phosphate (acyl-PO(4)) from acyl-[acyl-carrier-protein] (acyl-ACP). This enzyme utilizes acyl-ACP as fatty acyl donor, but not acyl-CoA.</text>
</comment>
<comment type="similarity">
    <text evidence="10">Belongs to the PlsX family.</text>
</comment>
<keyword evidence="4 10" id="KW-0808">Transferase</keyword>
<evidence type="ECO:0000256" key="2">
    <source>
        <dbReference type="ARBA" id="ARBA00022490"/>
    </source>
</evidence>
<evidence type="ECO:0000256" key="4">
    <source>
        <dbReference type="ARBA" id="ARBA00022679"/>
    </source>
</evidence>
<keyword evidence="7 10" id="KW-1208">Phospholipid metabolism</keyword>
<protein>
    <recommendedName>
        <fullName evidence="8 10">Phosphate acyltransferase</fullName>
        <ecNumber evidence="8 10">2.3.1.274</ecNumber>
    </recommendedName>
    <alternativeName>
        <fullName evidence="10">Acyl-ACP phosphotransacylase</fullName>
    </alternativeName>
    <alternativeName>
        <fullName evidence="10">Acyl-[acyl-carrier-protein]--phosphate acyltransferase</fullName>
    </alternativeName>
    <alternativeName>
        <fullName evidence="10">Phosphate-acyl-ACP acyltransferase</fullName>
    </alternativeName>
</protein>
<proteinExistence type="inferred from homology"/>
<accession>A0A6N7XMG2</accession>
<dbReference type="PIRSF" id="PIRSF002465">
    <property type="entry name" value="Phsphlp_syn_PlsX"/>
    <property type="match status" value="1"/>
</dbReference>
<dbReference type="GO" id="GO:0005737">
    <property type="term" value="C:cytoplasm"/>
    <property type="evidence" value="ECO:0007669"/>
    <property type="project" value="UniProtKB-SubCell"/>
</dbReference>
<dbReference type="Proteomes" id="UP000469325">
    <property type="component" value="Unassembled WGS sequence"/>
</dbReference>
<keyword evidence="11" id="KW-0012">Acyltransferase</keyword>
<dbReference type="GO" id="GO:0043811">
    <property type="term" value="F:phosphate:acyl-[acyl carrier protein] acyltransferase activity"/>
    <property type="evidence" value="ECO:0007669"/>
    <property type="project" value="UniProtKB-UniRule"/>
</dbReference>
<dbReference type="GO" id="GO:0006633">
    <property type="term" value="P:fatty acid biosynthetic process"/>
    <property type="evidence" value="ECO:0007669"/>
    <property type="project" value="UniProtKB-UniRule"/>
</dbReference>
<comment type="subcellular location">
    <subcellularLocation>
        <location evidence="10">Cytoplasm</location>
    </subcellularLocation>
    <text evidence="10">Associated with the membrane possibly through PlsY.</text>
</comment>
<sequence length="329" mass="33391">MTTICVDAMGGDEGPEVVLDGIDAALSADSDLSVLVSGPEDVVTPFAASRERVRALVASEVIGMGEHPADAVRAKRDSSIVRGCQAVRSGDADGFFSAGSTGAIFAAATLHVGRIRGIKRPAIASALPGLSGRDTIFCDMGANADARPEMIVQFAQMGRAFSHILLGVEDASVALLSNGSEDTKGSEAALAAHAALAEACGDAGWFKGNCEGGDILAGRFDVIVTDGFTGNVALKTIEGTAKFILGRVKGAVEQSTRAKLGAGLLKPSLKAVAAELSGDDYGGAMLLGVKAPVLIGHGATSREAVKNGTLACARAVREGLVDKVAQQVS</sequence>
<keyword evidence="12" id="KW-1185">Reference proteome</keyword>
<evidence type="ECO:0000256" key="5">
    <source>
        <dbReference type="ARBA" id="ARBA00023098"/>
    </source>
</evidence>
<dbReference type="EMBL" id="VUNC01000002">
    <property type="protein sequence ID" value="MST72154.1"/>
    <property type="molecule type" value="Genomic_DNA"/>
</dbReference>
<keyword evidence="6 10" id="KW-0594">Phospholipid biosynthesis</keyword>
<evidence type="ECO:0000256" key="7">
    <source>
        <dbReference type="ARBA" id="ARBA00023264"/>
    </source>
</evidence>
<comment type="caution">
    <text evidence="11">The sequence shown here is derived from an EMBL/GenBank/DDBJ whole genome shotgun (WGS) entry which is preliminary data.</text>
</comment>
<reference evidence="11 12" key="1">
    <citation type="submission" date="2019-08" db="EMBL/GenBank/DDBJ databases">
        <title>In-depth cultivation of the pig gut microbiome towards novel bacterial diversity and tailored functional studies.</title>
        <authorList>
            <person name="Wylensek D."/>
            <person name="Hitch T.C.A."/>
            <person name="Clavel T."/>
        </authorList>
    </citation>
    <scope>NUCLEOTIDE SEQUENCE [LARGE SCALE GENOMIC DNA]</scope>
    <source>
        <strain evidence="11 12">CA-Schmier-601-WT-1</strain>
    </source>
</reference>
<keyword evidence="2 10" id="KW-0963">Cytoplasm</keyword>
<evidence type="ECO:0000256" key="8">
    <source>
        <dbReference type="ARBA" id="ARBA00024069"/>
    </source>
</evidence>
<comment type="pathway">
    <text evidence="10">Lipid metabolism; phospholipid metabolism.</text>
</comment>
<dbReference type="EC" id="2.3.1.274" evidence="8 10"/>
<evidence type="ECO:0000256" key="10">
    <source>
        <dbReference type="HAMAP-Rule" id="MF_00019"/>
    </source>
</evidence>
<dbReference type="InterPro" id="IPR003664">
    <property type="entry name" value="FA_synthesis"/>
</dbReference>
<dbReference type="NCBIfam" id="TIGR00182">
    <property type="entry name" value="plsX"/>
    <property type="match status" value="1"/>
</dbReference>
<evidence type="ECO:0000313" key="11">
    <source>
        <dbReference type="EMBL" id="MST72154.1"/>
    </source>
</evidence>
<name>A0A6N7XMG2_9ACTN</name>
<organism evidence="11 12">
    <name type="scientific">Olsenella porci</name>
    <dbReference type="NCBI Taxonomy" id="2652279"/>
    <lineage>
        <taxon>Bacteria</taxon>
        <taxon>Bacillati</taxon>
        <taxon>Actinomycetota</taxon>
        <taxon>Coriobacteriia</taxon>
        <taxon>Coriobacteriales</taxon>
        <taxon>Atopobiaceae</taxon>
        <taxon>Olsenella</taxon>
    </lineage>
</organism>
<dbReference type="Gene3D" id="3.40.718.10">
    <property type="entry name" value="Isopropylmalate Dehydrogenase"/>
    <property type="match status" value="1"/>
</dbReference>
<dbReference type="PANTHER" id="PTHR30100">
    <property type="entry name" value="FATTY ACID/PHOSPHOLIPID SYNTHESIS PROTEIN PLSX"/>
    <property type="match status" value="1"/>
</dbReference>
<dbReference type="Pfam" id="PF02504">
    <property type="entry name" value="FA_synthesis"/>
    <property type="match status" value="1"/>
</dbReference>
<dbReference type="RefSeq" id="WP_154433972.1">
    <property type="nucleotide sequence ID" value="NZ_VUNC01000002.1"/>
</dbReference>
<dbReference type="SUPFAM" id="SSF53659">
    <property type="entry name" value="Isocitrate/Isopropylmalate dehydrogenase-like"/>
    <property type="match status" value="1"/>
</dbReference>
<comment type="subunit">
    <text evidence="9 10">Homodimer. Probably interacts with PlsY.</text>
</comment>
<dbReference type="AlphaFoldDB" id="A0A6N7XMG2"/>